<keyword evidence="1" id="KW-0812">Transmembrane</keyword>
<feature type="transmembrane region" description="Helical" evidence="1">
    <location>
        <begin position="30"/>
        <end position="50"/>
    </location>
</feature>
<keyword evidence="1" id="KW-0472">Membrane</keyword>
<feature type="transmembrane region" description="Helical" evidence="1">
    <location>
        <begin position="5"/>
        <end position="24"/>
    </location>
</feature>
<dbReference type="AlphaFoldDB" id="A8F8S2"/>
<organism evidence="2 3">
    <name type="scientific">Pseudothermotoga lettingae (strain ATCC BAA-301 / DSM 14385 / NBRC 107922 / TMO)</name>
    <name type="common">Thermotoga lettingae</name>
    <dbReference type="NCBI Taxonomy" id="416591"/>
    <lineage>
        <taxon>Bacteria</taxon>
        <taxon>Thermotogati</taxon>
        <taxon>Thermotogota</taxon>
        <taxon>Thermotogae</taxon>
        <taxon>Thermotogales</taxon>
        <taxon>Thermotogaceae</taxon>
        <taxon>Pseudothermotoga</taxon>
    </lineage>
</organism>
<keyword evidence="3" id="KW-1185">Reference proteome</keyword>
<keyword evidence="1" id="KW-1133">Transmembrane helix</keyword>
<reference evidence="2 3" key="1">
    <citation type="submission" date="2007-08" db="EMBL/GenBank/DDBJ databases">
        <title>Complete sequence of Thermotoga lettingae TMO.</title>
        <authorList>
            <consortium name="US DOE Joint Genome Institute"/>
            <person name="Copeland A."/>
            <person name="Lucas S."/>
            <person name="Lapidus A."/>
            <person name="Barry K."/>
            <person name="Glavina del Rio T."/>
            <person name="Dalin E."/>
            <person name="Tice H."/>
            <person name="Pitluck S."/>
            <person name="Foster B."/>
            <person name="Bruce D."/>
            <person name="Schmutz J."/>
            <person name="Larimer F."/>
            <person name="Land M."/>
            <person name="Hauser L."/>
            <person name="Kyrpides N."/>
            <person name="Mikhailova N."/>
            <person name="Nelson K."/>
            <person name="Gogarten J.P."/>
            <person name="Noll K."/>
            <person name="Richardson P."/>
        </authorList>
    </citation>
    <scope>NUCLEOTIDE SEQUENCE [LARGE SCALE GENOMIC DNA]</scope>
    <source>
        <strain evidence="3">ATCC BAA-301 / DSM 14385 / NBRC 107922 / TMO</strain>
    </source>
</reference>
<accession>A8F8S2</accession>
<gene>
    <name evidence="2" type="ordered locus">Tlet_2002</name>
</gene>
<dbReference type="OrthoDB" id="49595at2"/>
<name>A8F8S2_PSELT</name>
<dbReference type="EMBL" id="CP000812">
    <property type="protein sequence ID" value="ABV34556.1"/>
    <property type="molecule type" value="Genomic_DNA"/>
</dbReference>
<dbReference type="KEGG" id="tle:Tlet_2002"/>
<evidence type="ECO:0000256" key="1">
    <source>
        <dbReference type="SAM" id="Phobius"/>
    </source>
</evidence>
<dbReference type="HOGENOM" id="CLU_2059366_0_0_0"/>
<feature type="transmembrane region" description="Helical" evidence="1">
    <location>
        <begin position="57"/>
        <end position="79"/>
    </location>
</feature>
<dbReference type="Proteomes" id="UP000002016">
    <property type="component" value="Chromosome"/>
</dbReference>
<evidence type="ECO:0000313" key="3">
    <source>
        <dbReference type="Proteomes" id="UP000002016"/>
    </source>
</evidence>
<dbReference type="STRING" id="416591.Tlet_2002"/>
<sequence>MKKVLFFIIVMTFLYHAVIFELVLGKFSPFPSALMWVFVAIISWFVGNSIESFSRTLFVVVTSFIVSGIISYFLMSYYIRESVEGLVQIITLRMISISLLTVFTLSSICAFFGYMFRSR</sequence>
<evidence type="ECO:0000313" key="2">
    <source>
        <dbReference type="EMBL" id="ABV34556.1"/>
    </source>
</evidence>
<reference evidence="2 3" key="2">
    <citation type="journal article" date="2009" name="Proc. Natl. Acad. Sci. U.S.A.">
        <title>On the chimeric nature, thermophilic origin, and phylogenetic placement of the Thermotogales.</title>
        <authorList>
            <person name="Zhaxybayeva O."/>
            <person name="Swithers K.S."/>
            <person name="Lapierre P."/>
            <person name="Fournier G.P."/>
            <person name="Bickhart D.M."/>
            <person name="DeBoy R.T."/>
            <person name="Nelson K.E."/>
            <person name="Nesbo C.L."/>
            <person name="Doolittle W.F."/>
            <person name="Gogarten J.P."/>
            <person name="Noll K.M."/>
        </authorList>
    </citation>
    <scope>NUCLEOTIDE SEQUENCE [LARGE SCALE GENOMIC DNA]</scope>
    <source>
        <strain evidence="3">ATCC BAA-301 / DSM 14385 / NBRC 107922 / TMO</strain>
    </source>
</reference>
<feature type="transmembrane region" description="Helical" evidence="1">
    <location>
        <begin position="91"/>
        <end position="116"/>
    </location>
</feature>
<proteinExistence type="predicted"/>
<dbReference type="RefSeq" id="WP_012004032.1">
    <property type="nucleotide sequence ID" value="NC_009828.1"/>
</dbReference>
<protein>
    <submittedName>
        <fullName evidence="2">Uncharacterized protein</fullName>
    </submittedName>
</protein>